<keyword evidence="5" id="KW-0949">S-adenosyl-L-methionine</keyword>
<reference evidence="11" key="1">
    <citation type="submission" date="2021-06" db="EMBL/GenBank/DDBJ databases">
        <title>Sequencing of actinobacteria type strains.</title>
        <authorList>
            <person name="Nguyen G.-S."/>
            <person name="Wentzel A."/>
        </authorList>
    </citation>
    <scope>NUCLEOTIDE SEQUENCE</scope>
    <source>
        <strain evidence="11">P38-E01</strain>
    </source>
</reference>
<dbReference type="InterPro" id="IPR003356">
    <property type="entry name" value="DNA_methylase_A-5"/>
</dbReference>
<evidence type="ECO:0000256" key="7">
    <source>
        <dbReference type="ARBA" id="ARBA00047942"/>
    </source>
</evidence>
<proteinExistence type="inferred from homology"/>
<dbReference type="PANTHER" id="PTHR42933:SF3">
    <property type="entry name" value="TYPE I RESTRICTION ENZYME MJAVIII METHYLASE SUBUNIT"/>
    <property type="match status" value="1"/>
</dbReference>
<feature type="domain" description="N6 adenine-specific DNA methyltransferase N-terminal" evidence="10">
    <location>
        <begin position="9"/>
        <end position="143"/>
    </location>
</feature>
<feature type="region of interest" description="Disordered" evidence="8">
    <location>
        <begin position="763"/>
        <end position="786"/>
    </location>
</feature>
<evidence type="ECO:0000256" key="4">
    <source>
        <dbReference type="ARBA" id="ARBA00022679"/>
    </source>
</evidence>
<evidence type="ECO:0000256" key="8">
    <source>
        <dbReference type="SAM" id="MobiDB-lite"/>
    </source>
</evidence>
<dbReference type="PANTHER" id="PTHR42933">
    <property type="entry name" value="SLR6095 PROTEIN"/>
    <property type="match status" value="1"/>
</dbReference>
<feature type="region of interest" description="Disordered" evidence="8">
    <location>
        <begin position="702"/>
        <end position="730"/>
    </location>
</feature>
<evidence type="ECO:0000256" key="3">
    <source>
        <dbReference type="ARBA" id="ARBA00022603"/>
    </source>
</evidence>
<dbReference type="InterPro" id="IPR029063">
    <property type="entry name" value="SAM-dependent_MTases_sf"/>
</dbReference>
<evidence type="ECO:0000313" key="11">
    <source>
        <dbReference type="EMBL" id="MBU7596825.1"/>
    </source>
</evidence>
<dbReference type="PRINTS" id="PR00507">
    <property type="entry name" value="N12N6MTFRASE"/>
</dbReference>
<dbReference type="Gene3D" id="3.40.50.150">
    <property type="entry name" value="Vaccinia Virus protein VP39"/>
    <property type="match status" value="1"/>
</dbReference>
<evidence type="ECO:0000259" key="10">
    <source>
        <dbReference type="Pfam" id="PF12161"/>
    </source>
</evidence>
<comment type="caution">
    <text evidence="11">The sequence shown here is derived from an EMBL/GenBank/DDBJ whole genome shotgun (WGS) entry which is preliminary data.</text>
</comment>
<dbReference type="Proteomes" id="UP000694501">
    <property type="component" value="Unassembled WGS sequence"/>
</dbReference>
<keyword evidence="3" id="KW-0489">Methyltransferase</keyword>
<evidence type="ECO:0000256" key="2">
    <source>
        <dbReference type="ARBA" id="ARBA00011900"/>
    </source>
</evidence>
<comment type="catalytic activity">
    <reaction evidence="7">
        <text>a 2'-deoxyadenosine in DNA + S-adenosyl-L-methionine = an N(6)-methyl-2'-deoxyadenosine in DNA + S-adenosyl-L-homocysteine + H(+)</text>
        <dbReference type="Rhea" id="RHEA:15197"/>
        <dbReference type="Rhea" id="RHEA-COMP:12418"/>
        <dbReference type="Rhea" id="RHEA-COMP:12419"/>
        <dbReference type="ChEBI" id="CHEBI:15378"/>
        <dbReference type="ChEBI" id="CHEBI:57856"/>
        <dbReference type="ChEBI" id="CHEBI:59789"/>
        <dbReference type="ChEBI" id="CHEBI:90615"/>
        <dbReference type="ChEBI" id="CHEBI:90616"/>
        <dbReference type="EC" id="2.1.1.72"/>
    </reaction>
</comment>
<gene>
    <name evidence="11" type="ORF">JGS22_004030</name>
</gene>
<sequence length="869" mass="96576">MAKLTLAQLERHLFAAADILRGTMDAAEYRDFIFVLLFLKRANDEFDAARVAIAAEQRRDDESEEIIAQELELPRNYTSRGVLFVPEDARWERLASANENIATGRLDPALNALTQQKGNDRLAGLFSHVNFNRIGGGSGSGASSAKLADRRLEDLIRHFSRINLRGENFEFPDMIGAAYEYMIKHFADSAGSKGGEFYTPRAVVRMMVELARPQENWGVYDPCVGSGGMLIHAREYVEEQGQNAASLVLDGQDANSGSKVMATMNMLFHGASKYNLQVGDTLTNPLHTPGEYHLVLSNPPFSADYTRSAVPHRHERMKYGATSERGKADLMFLQHMLHMVGPKSGSVFTVMPHGVLFRGGEEQRIRAQLVEKDLLEAVIGLAPNLFYGTGIPACVLVLRAPGGKKPRRHGGVLFINADREFHAERAQNMLLPEHVEKIVSTFHAGKDVDGFARFVTREDLAANDHNLNIRRYVDNTPPPEPQDVRAHLVGGVPHAEVEARKALLDAYGIGLDALFTEREDDPDYLDFPPEDSRPDAEKLAELAAPTEQRLKEAFEKWWGEESKVITALAPRKDDDRTDSERRAQLVRARSELLTSFREHLDSVGLLDRYALDGAIAGWWQEAKYDLMALSTHGFTEVVDGWVELVETMLLPELDARTGKSSKRSGAERRQAYGQKIVEAIAPDFLRELAEADARKAEADAKLKAATAVPEDSEDGDGEAAEDERTLPTEDELKALKRARTKAAAAVKKLEDDFWPLDGRAPEADDVSTPGAVGDAQQDTLDGPQVPGLTRARRALWDDPDAEPAAVLGILHDDLAAKLDGHVVRKRRELTQAYQRWLDKYEVSLHSIETQRAEATARMEHFLKELGYAE</sequence>
<dbReference type="AlphaFoldDB" id="A0A949N0L1"/>
<dbReference type="SUPFAM" id="SSF53335">
    <property type="entry name" value="S-adenosyl-L-methionine-dependent methyltransferases"/>
    <property type="match status" value="1"/>
</dbReference>
<dbReference type="Gene3D" id="1.20.1260.30">
    <property type="match status" value="1"/>
</dbReference>
<dbReference type="InterPro" id="IPR051537">
    <property type="entry name" value="DNA_Adenine_Mtase"/>
</dbReference>
<keyword evidence="12" id="KW-1185">Reference proteome</keyword>
<dbReference type="GO" id="GO:0008170">
    <property type="term" value="F:N-methyltransferase activity"/>
    <property type="evidence" value="ECO:0007669"/>
    <property type="project" value="InterPro"/>
</dbReference>
<comment type="similarity">
    <text evidence="1">Belongs to the N(4)/N(6)-methyltransferase family.</text>
</comment>
<dbReference type="GO" id="GO:0003677">
    <property type="term" value="F:DNA binding"/>
    <property type="evidence" value="ECO:0007669"/>
    <property type="project" value="InterPro"/>
</dbReference>
<dbReference type="Pfam" id="PF12161">
    <property type="entry name" value="HsdM_N"/>
    <property type="match status" value="1"/>
</dbReference>
<dbReference type="RefSeq" id="WP_211039234.1">
    <property type="nucleotide sequence ID" value="NZ_JAELVF020000001.1"/>
</dbReference>
<evidence type="ECO:0000256" key="1">
    <source>
        <dbReference type="ARBA" id="ARBA00006594"/>
    </source>
</evidence>
<evidence type="ECO:0000256" key="5">
    <source>
        <dbReference type="ARBA" id="ARBA00022691"/>
    </source>
</evidence>
<dbReference type="EMBL" id="JAELVF020000001">
    <property type="protein sequence ID" value="MBU7596825.1"/>
    <property type="molecule type" value="Genomic_DNA"/>
</dbReference>
<dbReference type="GO" id="GO:0009007">
    <property type="term" value="F:site-specific DNA-methyltransferase (adenine-specific) activity"/>
    <property type="evidence" value="ECO:0007669"/>
    <property type="project" value="UniProtKB-EC"/>
</dbReference>
<organism evidence="11 12">
    <name type="scientific">Streptomyces tardus</name>
    <dbReference type="NCBI Taxonomy" id="2780544"/>
    <lineage>
        <taxon>Bacteria</taxon>
        <taxon>Bacillati</taxon>
        <taxon>Actinomycetota</taxon>
        <taxon>Actinomycetes</taxon>
        <taxon>Kitasatosporales</taxon>
        <taxon>Streptomycetaceae</taxon>
        <taxon>Streptomyces</taxon>
    </lineage>
</organism>
<feature type="domain" description="DNA methylase adenine-specific" evidence="9">
    <location>
        <begin position="173"/>
        <end position="475"/>
    </location>
</feature>
<dbReference type="EC" id="2.1.1.72" evidence="2"/>
<keyword evidence="6" id="KW-0680">Restriction system</keyword>
<evidence type="ECO:0000256" key="6">
    <source>
        <dbReference type="ARBA" id="ARBA00022747"/>
    </source>
</evidence>
<evidence type="ECO:0000313" key="12">
    <source>
        <dbReference type="Proteomes" id="UP000694501"/>
    </source>
</evidence>
<dbReference type="InterPro" id="IPR038333">
    <property type="entry name" value="T1MK-like_N_sf"/>
</dbReference>
<dbReference type="Pfam" id="PF02384">
    <property type="entry name" value="N6_Mtase"/>
    <property type="match status" value="1"/>
</dbReference>
<evidence type="ECO:0000259" key="9">
    <source>
        <dbReference type="Pfam" id="PF02384"/>
    </source>
</evidence>
<dbReference type="GO" id="GO:0032259">
    <property type="term" value="P:methylation"/>
    <property type="evidence" value="ECO:0007669"/>
    <property type="project" value="UniProtKB-KW"/>
</dbReference>
<accession>A0A949N0L1</accession>
<dbReference type="InterPro" id="IPR022749">
    <property type="entry name" value="D12N6_MeTrfase_N"/>
</dbReference>
<keyword evidence="4" id="KW-0808">Transferase</keyword>
<feature type="compositionally biased region" description="Acidic residues" evidence="8">
    <location>
        <begin position="710"/>
        <end position="721"/>
    </location>
</feature>
<dbReference type="GO" id="GO:0009307">
    <property type="term" value="P:DNA restriction-modification system"/>
    <property type="evidence" value="ECO:0007669"/>
    <property type="project" value="UniProtKB-KW"/>
</dbReference>
<protein>
    <recommendedName>
        <fullName evidence="2">site-specific DNA-methyltransferase (adenine-specific)</fullName>
        <ecNumber evidence="2">2.1.1.72</ecNumber>
    </recommendedName>
</protein>
<name>A0A949N0L1_9ACTN</name>